<feature type="non-terminal residue" evidence="2">
    <location>
        <position position="1"/>
    </location>
</feature>
<dbReference type="AlphaFoldDB" id="A0A061QNF3"/>
<feature type="region of interest" description="Disordered" evidence="1">
    <location>
        <begin position="88"/>
        <end position="143"/>
    </location>
</feature>
<reference evidence="2" key="1">
    <citation type="submission" date="2014-05" db="EMBL/GenBank/DDBJ databases">
        <title>The transcriptome of the halophilic microalga Tetraselmis sp. GSL018 isolated from the Great Salt Lake, Utah.</title>
        <authorList>
            <person name="Jinkerson R.E."/>
            <person name="D'Adamo S."/>
            <person name="Posewitz M.C."/>
        </authorList>
    </citation>
    <scope>NUCLEOTIDE SEQUENCE</scope>
    <source>
        <strain evidence="2">GSL018</strain>
    </source>
</reference>
<evidence type="ECO:0000256" key="1">
    <source>
        <dbReference type="SAM" id="MobiDB-lite"/>
    </source>
</evidence>
<feature type="compositionally biased region" description="Basic and acidic residues" evidence="1">
    <location>
        <begin position="116"/>
        <end position="125"/>
    </location>
</feature>
<sequence length="246" mass="28209">TPFPTREDPSVMDRLLEMTDMASGVNALVYFMPTLWLMARSDFNREYLVTAPHPSERSDNWRFHYTPSDQQFYQRLEKEEEFSMAWRSSEFGRQPSPEAQIRPTTSESGEVPDPNSEAKEEDHAQDSAPASSVPARTDSGGSVLQARSYPQAETASIEVEQENRAENSWCLKILVQVANEHRNELDGEEDEDSWVSQMFVYWVGAAALITHTEFDFPWEVEKAFETVGGVSRRRNRTQRRLRNGHG</sequence>
<name>A0A061QNF3_9CHLO</name>
<gene>
    <name evidence="2" type="ORF">TSPGSL018_30128</name>
</gene>
<accession>A0A061QNF3</accession>
<protein>
    <submittedName>
        <fullName evidence="2">Uncharacterized protein</fullName>
    </submittedName>
</protein>
<dbReference type="EMBL" id="GBEZ01027314">
    <property type="protein sequence ID" value="JAC59985.1"/>
    <property type="molecule type" value="Transcribed_RNA"/>
</dbReference>
<organism evidence="2">
    <name type="scientific">Tetraselmis sp. GSL018</name>
    <dbReference type="NCBI Taxonomy" id="582737"/>
    <lineage>
        <taxon>Eukaryota</taxon>
        <taxon>Viridiplantae</taxon>
        <taxon>Chlorophyta</taxon>
        <taxon>core chlorophytes</taxon>
        <taxon>Chlorodendrophyceae</taxon>
        <taxon>Chlorodendrales</taxon>
        <taxon>Chlorodendraceae</taxon>
        <taxon>Tetraselmis</taxon>
    </lineage>
</organism>
<proteinExistence type="predicted"/>
<evidence type="ECO:0000313" key="2">
    <source>
        <dbReference type="EMBL" id="JAC59985.1"/>
    </source>
</evidence>